<feature type="compositionally biased region" description="Basic and acidic residues" evidence="1">
    <location>
        <begin position="1170"/>
        <end position="1181"/>
    </location>
</feature>
<feature type="compositionally biased region" description="Low complexity" evidence="1">
    <location>
        <begin position="889"/>
        <end position="899"/>
    </location>
</feature>
<feature type="compositionally biased region" description="Basic and acidic residues" evidence="1">
    <location>
        <begin position="901"/>
        <end position="913"/>
    </location>
</feature>
<feature type="region of interest" description="Disordered" evidence="1">
    <location>
        <begin position="1133"/>
        <end position="1181"/>
    </location>
</feature>
<comment type="caution">
    <text evidence="2">The sequence shown here is derived from an EMBL/GenBank/DDBJ whole genome shotgun (WGS) entry which is preliminary data.</text>
</comment>
<name>A0A9P9Y1L6_9HYPO</name>
<feature type="region of interest" description="Disordered" evidence="1">
    <location>
        <begin position="141"/>
        <end position="237"/>
    </location>
</feature>
<dbReference type="GeneID" id="75827974"/>
<feature type="compositionally biased region" description="Basic and acidic residues" evidence="1">
    <location>
        <begin position="17"/>
        <end position="26"/>
    </location>
</feature>
<sequence>MSASVVMDSLSTPVSDHGPRGANRDMEIDENQVQHQQSPSLLLARMTPSTTTTTTTSTSTTTTTATTSTSLETSFLSHTPHLVSRNQPRQQILLTPESSADECQDARARPTSAAAIGECTTAGGAADGSCTAEATAPPIMSQAATGSAPVASHEPPATGTPQSTLPRAQTSSSSPCHQSNGHVVARFDHETSEQKCDAPALHPAAISASPRRTLSSIPDVDPVKPQRPIPGANNNNSLDAIVAMNTDWGSPPSSYALGSSPSSPSSPGHIPFPPLQTTTVHADTLIAHPKPITLPSSASSTPLPTSQHSSRALSRHLHDLPEQHIRNSAFVGNVAQLEATAERLSTGTSSIGDAIRELHDGLKQSDSRRSSTLAANLRAAQGDDHPHELPPVGQLKRHLSNSSSIVATNAAARYGGYSPAGFIMSPTNSMTGRLRSGSKNSSGRPADLDFEPMVMARHGPGKASVSSVRSAKMSLAEIIELEPTSLTKDALDAADNAPPIEVDPSLQEVTAAPLGTDEDSTPTGDASVQQAMPTTPSQQQGKVMRKSSIRSVNTFQQAMEAFGDFDGVHWQPEMDQHADHEYEHDQLDASFEHLGQMSHGDAQHEPSQLRYHMASPKDPRPQSYTDPETGQKMLYYPARVPALLNLPPKLSNKPKKEQRQERRSRVLSAMLPSDKYAEEHEVAQPRRRSAMPDTSRESWLPDPLAGHRGSFIALSQDVPNDSPDQEAREEDLTPPAEPGTALLRRPQRLSHNGQDKVKKTESQLPPQLRASAFFDMPTTQSKVEVQDGSAMATLDNMLDASTNAPVGAFTNHGYGGKLGDEVYGKEKKTKKHKSKLSSASLQPEAAAKQPTKKRSSRSWFMRRSSSNLDEATAHRSRSPSALGDVHGDTAATETEALAASGDEKSRQGDAREAEGEDADEQDSSSDSEPELDGQPTTLLAELQLRKQQQKHRTQPRLTTEGSYMTLLEMDAVAETQRKHRQTKRINLAWEEPGAHAAQNGSDDEDVPLAIIAAKHQGAKNMADLERPIGLLERREIDDNEPLSRRRARLQGKEPMSLALPKRQSMSGLSAHLGGHARTPSSLPRTPMKTPEPEEPEIEEETLGARKKRLETHELPKARPVSSSFSAELLSQFGDLDHGKGTPGEGGGPEITSTSPAAEEEETLGQRRRRLQAEREAREREMSYNNLVGDSVVTRRLSMADMLQAHPKRERDTRAQRERQRVEQERQAQAAREAQMAAMRAHMPTSLKSPSVMRAGGFRSGAYNDGYGGNIQASRSSSAVHNQNQGQMHTLKNQRSTTAMSAYGMPTPQTPYAVNPMGATGPLGGHHMRSTSGYNHGNMQLPGHMGMPGDPSPASMTRVEQWRHGVMP</sequence>
<feature type="compositionally biased region" description="Basic and acidic residues" evidence="1">
    <location>
        <begin position="675"/>
        <end position="684"/>
    </location>
</feature>
<protein>
    <submittedName>
        <fullName evidence="2">Uncharacterized protein</fullName>
    </submittedName>
</protein>
<feature type="region of interest" description="Disordered" evidence="1">
    <location>
        <begin position="1040"/>
        <end position="1101"/>
    </location>
</feature>
<feature type="compositionally biased region" description="Low complexity" evidence="1">
    <location>
        <begin position="857"/>
        <end position="866"/>
    </location>
</feature>
<feature type="region of interest" description="Disordered" evidence="1">
    <location>
        <begin position="361"/>
        <end position="397"/>
    </location>
</feature>
<feature type="region of interest" description="Disordered" evidence="1">
    <location>
        <begin position="825"/>
        <end position="933"/>
    </location>
</feature>
<evidence type="ECO:0000313" key="3">
    <source>
        <dbReference type="Proteomes" id="UP001055219"/>
    </source>
</evidence>
<gene>
    <name evidence="2" type="ORF">J7T54_001455</name>
</gene>
<feature type="compositionally biased region" description="Acidic residues" evidence="1">
    <location>
        <begin position="1092"/>
        <end position="1101"/>
    </location>
</feature>
<proteinExistence type="predicted"/>
<dbReference type="OrthoDB" id="5288142at2759"/>
<feature type="region of interest" description="Disordered" evidence="1">
    <location>
        <begin position="428"/>
        <end position="448"/>
    </location>
</feature>
<evidence type="ECO:0000313" key="2">
    <source>
        <dbReference type="EMBL" id="KAI6781493.1"/>
    </source>
</evidence>
<feature type="region of interest" description="Disordered" evidence="1">
    <location>
        <begin position="513"/>
        <end position="544"/>
    </location>
</feature>
<feature type="region of interest" description="Disordered" evidence="1">
    <location>
        <begin position="1"/>
        <end position="70"/>
    </location>
</feature>
<feature type="compositionally biased region" description="Polar residues" evidence="1">
    <location>
        <begin position="521"/>
        <end position="541"/>
    </location>
</feature>
<dbReference type="EMBL" id="JAGIXG020000021">
    <property type="protein sequence ID" value="KAI6781493.1"/>
    <property type="molecule type" value="Genomic_DNA"/>
</dbReference>
<feature type="compositionally biased region" description="Acidic residues" evidence="1">
    <location>
        <begin position="914"/>
        <end position="931"/>
    </location>
</feature>
<dbReference type="RefSeq" id="XP_051362349.1">
    <property type="nucleotide sequence ID" value="XM_051506335.1"/>
</dbReference>
<feature type="compositionally biased region" description="Low complexity" evidence="1">
    <location>
        <begin position="293"/>
        <end position="306"/>
    </location>
</feature>
<feature type="compositionally biased region" description="Low complexity" evidence="1">
    <location>
        <begin position="47"/>
        <end position="70"/>
    </location>
</feature>
<dbReference type="Proteomes" id="UP001055219">
    <property type="component" value="Unassembled WGS sequence"/>
</dbReference>
<feature type="region of interest" description="Disordered" evidence="1">
    <location>
        <begin position="290"/>
        <end position="313"/>
    </location>
</feature>
<reference evidence="2" key="2">
    <citation type="submission" date="2022-07" db="EMBL/GenBank/DDBJ databases">
        <authorList>
            <person name="Goncalves M.F.M."/>
            <person name="Hilario S."/>
            <person name="Van De Peer Y."/>
            <person name="Esteves A.C."/>
            <person name="Alves A."/>
        </authorList>
    </citation>
    <scope>NUCLEOTIDE SEQUENCE</scope>
    <source>
        <strain evidence="2">MUM 19.33</strain>
    </source>
</reference>
<feature type="compositionally biased region" description="Basic and acidic residues" evidence="1">
    <location>
        <begin position="185"/>
        <end position="196"/>
    </location>
</feature>
<reference evidence="2" key="1">
    <citation type="journal article" date="2021" name="J Fungi (Basel)">
        <title>Genomic and Metabolomic Analyses of the Marine Fungus Emericellopsis cladophorae: Insights into Saltwater Adaptability Mechanisms and Its Biosynthetic Potential.</title>
        <authorList>
            <person name="Goncalves M.F.M."/>
            <person name="Hilario S."/>
            <person name="Van de Peer Y."/>
            <person name="Esteves A.C."/>
            <person name="Alves A."/>
        </authorList>
    </citation>
    <scope>NUCLEOTIDE SEQUENCE</scope>
    <source>
        <strain evidence="2">MUM 19.33</strain>
    </source>
</reference>
<accession>A0A9P9Y1L6</accession>
<feature type="region of interest" description="Disordered" evidence="1">
    <location>
        <begin position="645"/>
        <end position="764"/>
    </location>
</feature>
<feature type="compositionally biased region" description="Polar residues" evidence="1">
    <location>
        <begin position="31"/>
        <end position="40"/>
    </location>
</feature>
<keyword evidence="3" id="KW-1185">Reference proteome</keyword>
<evidence type="ECO:0000256" key="1">
    <source>
        <dbReference type="SAM" id="MobiDB-lite"/>
    </source>
</evidence>
<feature type="compositionally biased region" description="Polar residues" evidence="1">
    <location>
        <begin position="1"/>
        <end position="14"/>
    </location>
</feature>
<feature type="compositionally biased region" description="Polar residues" evidence="1">
    <location>
        <begin position="428"/>
        <end position="443"/>
    </location>
</feature>
<feature type="compositionally biased region" description="Basic and acidic residues" evidence="1">
    <location>
        <begin position="654"/>
        <end position="664"/>
    </location>
</feature>
<organism evidence="2 3">
    <name type="scientific">Emericellopsis cladophorae</name>
    <dbReference type="NCBI Taxonomy" id="2686198"/>
    <lineage>
        <taxon>Eukaryota</taxon>
        <taxon>Fungi</taxon>
        <taxon>Dikarya</taxon>
        <taxon>Ascomycota</taxon>
        <taxon>Pezizomycotina</taxon>
        <taxon>Sordariomycetes</taxon>
        <taxon>Hypocreomycetidae</taxon>
        <taxon>Hypocreales</taxon>
        <taxon>Bionectriaceae</taxon>
        <taxon>Emericellopsis</taxon>
    </lineage>
</organism>
<feature type="region of interest" description="Disordered" evidence="1">
    <location>
        <begin position="252"/>
        <end position="276"/>
    </location>
</feature>
<feature type="compositionally biased region" description="Polar residues" evidence="1">
    <location>
        <begin position="159"/>
        <end position="181"/>
    </location>
</feature>
<feature type="compositionally biased region" description="Low complexity" evidence="1">
    <location>
        <begin position="252"/>
        <end position="269"/>
    </location>
</feature>